<evidence type="ECO:0000259" key="2">
    <source>
        <dbReference type="Pfam" id="PF07853"/>
    </source>
</evidence>
<name>A0ABS0I1Q6_9BACT</name>
<feature type="transmembrane region" description="Helical" evidence="1">
    <location>
        <begin position="64"/>
        <end position="83"/>
    </location>
</feature>
<organism evidence="3 4">
    <name type="scientific">Hymenobacter ruricola</name>
    <dbReference type="NCBI Taxonomy" id="2791023"/>
    <lineage>
        <taxon>Bacteria</taxon>
        <taxon>Pseudomonadati</taxon>
        <taxon>Bacteroidota</taxon>
        <taxon>Cytophagia</taxon>
        <taxon>Cytophagales</taxon>
        <taxon>Hymenobacteraceae</taxon>
        <taxon>Hymenobacter</taxon>
    </lineage>
</organism>
<evidence type="ECO:0000256" key="1">
    <source>
        <dbReference type="SAM" id="Phobius"/>
    </source>
</evidence>
<evidence type="ECO:0000313" key="4">
    <source>
        <dbReference type="Proteomes" id="UP000618931"/>
    </source>
</evidence>
<sequence length="172" mass="18655">MEARPKIDVPPRPADKAVDFFAWGALALLWALTIWYLFRLPDTIPVHFNGAGIPDRYGERGSLLALPLVASALFAGLSAVTAVTSKYPQALNYPVAITPANALRQYRGAIRLGRSLRIGMVLVFLLLVYQTAQVATGQAEGLGAWSLPVFIGLLLVPPVLWYWLTVAKAKAA</sequence>
<gene>
    <name evidence="3" type="ORF">I2H31_07115</name>
</gene>
<keyword evidence="1" id="KW-1133">Transmembrane helix</keyword>
<proteinExistence type="predicted"/>
<dbReference type="EMBL" id="JADQDM010000002">
    <property type="protein sequence ID" value="MBF9220868.1"/>
    <property type="molecule type" value="Genomic_DNA"/>
</dbReference>
<keyword evidence="4" id="KW-1185">Reference proteome</keyword>
<reference evidence="3 4" key="1">
    <citation type="submission" date="2020-11" db="EMBL/GenBank/DDBJ databases">
        <authorList>
            <person name="Kim M.K."/>
        </authorList>
    </citation>
    <scope>NUCLEOTIDE SEQUENCE [LARGE SCALE GENOMIC DNA]</scope>
    <source>
        <strain evidence="3 4">BT662</strain>
    </source>
</reference>
<evidence type="ECO:0000313" key="3">
    <source>
        <dbReference type="EMBL" id="MBF9220868.1"/>
    </source>
</evidence>
<protein>
    <submittedName>
        <fullName evidence="3">DUF1648 domain-containing protein</fullName>
    </submittedName>
</protein>
<dbReference type="RefSeq" id="WP_196292296.1">
    <property type="nucleotide sequence ID" value="NZ_JADQDM010000002.1"/>
</dbReference>
<dbReference type="InterPro" id="IPR012867">
    <property type="entry name" value="DUF1648"/>
</dbReference>
<feature type="transmembrane region" description="Helical" evidence="1">
    <location>
        <begin position="20"/>
        <end position="38"/>
    </location>
</feature>
<feature type="transmembrane region" description="Helical" evidence="1">
    <location>
        <begin position="144"/>
        <end position="164"/>
    </location>
</feature>
<feature type="transmembrane region" description="Helical" evidence="1">
    <location>
        <begin position="114"/>
        <end position="132"/>
    </location>
</feature>
<accession>A0ABS0I1Q6</accession>
<dbReference type="Pfam" id="PF07853">
    <property type="entry name" value="DUF1648"/>
    <property type="match status" value="1"/>
</dbReference>
<keyword evidence="1" id="KW-0812">Transmembrane</keyword>
<feature type="domain" description="DUF1648" evidence="2">
    <location>
        <begin position="26"/>
        <end position="69"/>
    </location>
</feature>
<keyword evidence="1" id="KW-0472">Membrane</keyword>
<comment type="caution">
    <text evidence="3">The sequence shown here is derived from an EMBL/GenBank/DDBJ whole genome shotgun (WGS) entry which is preliminary data.</text>
</comment>
<dbReference type="Proteomes" id="UP000618931">
    <property type="component" value="Unassembled WGS sequence"/>
</dbReference>